<dbReference type="PANTHER" id="PTHR12370">
    <property type="entry name" value="PHOSPHOLIPASE B-RELATED"/>
    <property type="match status" value="1"/>
</dbReference>
<dbReference type="GO" id="GO:0005576">
    <property type="term" value="C:extracellular region"/>
    <property type="evidence" value="ECO:0007669"/>
    <property type="project" value="TreeGrafter"/>
</dbReference>
<accession>A0A250WUQ7</accession>
<keyword evidence="5 7" id="KW-0443">Lipid metabolism</keyword>
<dbReference type="Proteomes" id="UP000232323">
    <property type="component" value="Unassembled WGS sequence"/>
</dbReference>
<sequence length="648" mass="73569">MYLNNLPKMFNNSTVLLLAVSILFGSTVSSIRGTPNLQVLRDEISQEPVFGSVLKEDEGMRFSSEATADNSLAWGSYIDSLKTASNFGKLRIVTSKNYSDSEQMRAAGFLEGWLSAERIYDQYINIYSYFTVNLYPGEDLAPAMKWLDDQELWVRRLVQSKSKTDPMMRSVGLVLEQFEGLVQGYQARSQVEATLRRTEPSADSRDDKEGVSVGWLERKDLVFLNNNGDLYDIIEHLQNKKIYREFTAGEGLLNPPSRISPRMHTGDIATDAVNATSTFNKVALQGRCSAIIKVAGDLSDVFVGHSTWDSYTNALRIYKHYEFNLNDPAVSQRKLSFSSYPGELLSDDDLYISDTGLVVVETTNHVFEASLLDCLSPYTLPSWHRVRAAFMIATSGQEWVKLFSNYNSGTYNNQYMVVDMNKFEPRKQLNSGFLWVVEQIPNQILATDATEMVALGYWPSYNIPYFEAVYNATGYRQVVQEMEEKDPVKYKHAIRWLKYQACPRAQIFRRDQASVSSVEDMKNLMRYNDWRHDKFSDSNPVNAICGRGDLEKGNHALPIGCFDSKVTSFRLARNMESEVVNGPTLTADFVPFAWEGKWADPVYVHRGHPTQYNFAFERMSPKEFPLPGDESVHEVEVLKQGFFSATAA</sequence>
<evidence type="ECO:0000256" key="1">
    <source>
        <dbReference type="ARBA" id="ARBA00007835"/>
    </source>
</evidence>
<dbReference type="GO" id="GO:0004620">
    <property type="term" value="F:phospholipase activity"/>
    <property type="evidence" value="ECO:0007669"/>
    <property type="project" value="InterPro"/>
</dbReference>
<dbReference type="GO" id="GO:0009395">
    <property type="term" value="P:phospholipid catabolic process"/>
    <property type="evidence" value="ECO:0007669"/>
    <property type="project" value="TreeGrafter"/>
</dbReference>
<feature type="chain" id="PRO_5011812772" description="Phospholipase B-like" evidence="7">
    <location>
        <begin position="34"/>
        <end position="648"/>
    </location>
</feature>
<evidence type="ECO:0000256" key="5">
    <source>
        <dbReference type="ARBA" id="ARBA00023098"/>
    </source>
</evidence>
<evidence type="ECO:0000256" key="7">
    <source>
        <dbReference type="RuleBase" id="RU364138"/>
    </source>
</evidence>
<dbReference type="EMBL" id="BEGY01000008">
    <property type="protein sequence ID" value="GAX74564.1"/>
    <property type="molecule type" value="Genomic_DNA"/>
</dbReference>
<keyword evidence="3 7" id="KW-0378">Hydrolase</keyword>
<evidence type="ECO:0000256" key="3">
    <source>
        <dbReference type="ARBA" id="ARBA00022801"/>
    </source>
</evidence>
<gene>
    <name evidence="8" type="ORF">CEUSTIGMA_g2013.t1</name>
</gene>
<evidence type="ECO:0000256" key="2">
    <source>
        <dbReference type="ARBA" id="ARBA00022729"/>
    </source>
</evidence>
<dbReference type="PANTHER" id="PTHR12370:SF3">
    <property type="entry name" value="PHOSPHOLIPASE B-LIKE 2-RELATED"/>
    <property type="match status" value="1"/>
</dbReference>
<protein>
    <recommendedName>
        <fullName evidence="7">Phospholipase B-like</fullName>
        <ecNumber evidence="7">3.1.1.-</ecNumber>
    </recommendedName>
</protein>
<reference evidence="8 9" key="1">
    <citation type="submission" date="2017-08" db="EMBL/GenBank/DDBJ databases">
        <title>Acidophilic green algal genome provides insights into adaptation to an acidic environment.</title>
        <authorList>
            <person name="Hirooka S."/>
            <person name="Hirose Y."/>
            <person name="Kanesaki Y."/>
            <person name="Higuchi S."/>
            <person name="Fujiwara T."/>
            <person name="Onuma R."/>
            <person name="Era A."/>
            <person name="Ohbayashi R."/>
            <person name="Uzuka A."/>
            <person name="Nozaki H."/>
            <person name="Yoshikawa H."/>
            <person name="Miyagishima S.Y."/>
        </authorList>
    </citation>
    <scope>NUCLEOTIDE SEQUENCE [LARGE SCALE GENOMIC DNA]</scope>
    <source>
        <strain evidence="8 9">NIES-2499</strain>
    </source>
</reference>
<dbReference type="OrthoDB" id="419508at2759"/>
<keyword evidence="2 7" id="KW-0732">Signal</keyword>
<name>A0A250WUQ7_9CHLO</name>
<evidence type="ECO:0000256" key="6">
    <source>
        <dbReference type="ARBA" id="ARBA00023180"/>
    </source>
</evidence>
<evidence type="ECO:0000313" key="8">
    <source>
        <dbReference type="EMBL" id="GAX74564.1"/>
    </source>
</evidence>
<evidence type="ECO:0000256" key="4">
    <source>
        <dbReference type="ARBA" id="ARBA00022963"/>
    </source>
</evidence>
<comment type="function">
    <text evidence="7">Putative phospholipase.</text>
</comment>
<comment type="similarity">
    <text evidence="1 7">Belongs to the phospholipase B-like family.</text>
</comment>
<keyword evidence="9" id="KW-1185">Reference proteome</keyword>
<dbReference type="Gene3D" id="3.60.60.30">
    <property type="match status" value="1"/>
</dbReference>
<dbReference type="InterPro" id="IPR007000">
    <property type="entry name" value="PLipase_B-like"/>
</dbReference>
<dbReference type="EC" id="3.1.1.-" evidence="7"/>
<dbReference type="Pfam" id="PF04916">
    <property type="entry name" value="Phospholip_B"/>
    <property type="match status" value="1"/>
</dbReference>
<keyword evidence="6" id="KW-0325">Glycoprotein</keyword>
<evidence type="ECO:0000313" key="9">
    <source>
        <dbReference type="Proteomes" id="UP000232323"/>
    </source>
</evidence>
<feature type="signal peptide" evidence="7">
    <location>
        <begin position="1"/>
        <end position="33"/>
    </location>
</feature>
<dbReference type="AlphaFoldDB" id="A0A250WUQ7"/>
<comment type="caution">
    <text evidence="8">The sequence shown here is derived from an EMBL/GenBank/DDBJ whole genome shotgun (WGS) entry which is preliminary data.</text>
</comment>
<keyword evidence="4 7" id="KW-0442">Lipid degradation</keyword>
<proteinExistence type="inferred from homology"/>
<organism evidence="8 9">
    <name type="scientific">Chlamydomonas eustigma</name>
    <dbReference type="NCBI Taxonomy" id="1157962"/>
    <lineage>
        <taxon>Eukaryota</taxon>
        <taxon>Viridiplantae</taxon>
        <taxon>Chlorophyta</taxon>
        <taxon>core chlorophytes</taxon>
        <taxon>Chlorophyceae</taxon>
        <taxon>CS clade</taxon>
        <taxon>Chlamydomonadales</taxon>
        <taxon>Chlamydomonadaceae</taxon>
        <taxon>Chlamydomonas</taxon>
    </lineage>
</organism>